<gene>
    <name evidence="3" type="ORF">KIV56_00905</name>
</gene>
<dbReference type="RefSeq" id="WP_281534809.1">
    <property type="nucleotide sequence ID" value="NZ_CP075584.1"/>
</dbReference>
<evidence type="ECO:0000256" key="2">
    <source>
        <dbReference type="SAM" id="Phobius"/>
    </source>
</evidence>
<protein>
    <submittedName>
        <fullName evidence="3">Uncharacterized protein</fullName>
    </submittedName>
</protein>
<keyword evidence="4" id="KW-1185">Reference proteome</keyword>
<feature type="transmembrane region" description="Helical" evidence="2">
    <location>
        <begin position="220"/>
        <end position="245"/>
    </location>
</feature>
<keyword evidence="2" id="KW-0472">Membrane</keyword>
<dbReference type="Proteomes" id="UP001212421">
    <property type="component" value="Chromosome"/>
</dbReference>
<accession>A0ABY7NEZ4</accession>
<reference evidence="3 4" key="1">
    <citation type="submission" date="2021-05" db="EMBL/GenBank/DDBJ databases">
        <authorList>
            <person name="Kumar R."/>
            <person name="Kumar A."/>
            <person name="Mukhia S."/>
        </authorList>
    </citation>
    <scope>NUCLEOTIDE SEQUENCE [LARGE SCALE GENOMIC DNA]</scope>
    <source>
        <strain evidence="3 4">ERMR7:08</strain>
    </source>
</reference>
<feature type="transmembrane region" description="Helical" evidence="2">
    <location>
        <begin position="12"/>
        <end position="33"/>
    </location>
</feature>
<feature type="transmembrane region" description="Helical" evidence="2">
    <location>
        <begin position="131"/>
        <end position="154"/>
    </location>
</feature>
<dbReference type="PROSITE" id="PS51257">
    <property type="entry name" value="PROKAR_LIPOPROTEIN"/>
    <property type="match status" value="1"/>
</dbReference>
<evidence type="ECO:0000313" key="4">
    <source>
        <dbReference type="Proteomes" id="UP001212421"/>
    </source>
</evidence>
<feature type="transmembrane region" description="Helical" evidence="2">
    <location>
        <begin position="251"/>
        <end position="275"/>
    </location>
</feature>
<dbReference type="EMBL" id="CP075584">
    <property type="protein sequence ID" value="WBM80180.1"/>
    <property type="molecule type" value="Genomic_DNA"/>
</dbReference>
<sequence length="423" mass="44878">MDAKHEIVKKAGAVVLVASVLSAACYGLEISLATQTPAVIGIDPSAALVAVSALAAVIVGLVLAEKPTILRSEGPGNRSIDRPGQAEMSTRTQGSVLIISETLLVVSIFTAFIGIGALVNAVQATTKPNEASFQALEMASIVAGIAWVFVLLASASTKSPAEVMALATVERERFDVGARHRQSWQSTWISSEGGSSNPRTLNDASLKWIQKETGAPARRLAWVITFVVFALFYASCMFSAVTGSLPTEVNALIRILVTAPLVDAALFAIGSRIVWSAMERALVAARNGQRGSRAKWLSISVGCLLSLSIVPALAFGFWAAAVVQSAILVSAWSIQLRSPLTILKTEIGQLPSLRNSVAGLAALNSAAKAEIRDFPLPTEPAPERTSHFSGRFQRLGPVPTRTARWLPRGAHSRYARARHTRPS</sequence>
<feature type="region of interest" description="Disordered" evidence="1">
    <location>
        <begin position="376"/>
        <end position="395"/>
    </location>
</feature>
<feature type="transmembrane region" description="Helical" evidence="2">
    <location>
        <begin position="96"/>
        <end position="119"/>
    </location>
</feature>
<proteinExistence type="predicted"/>
<keyword evidence="2" id="KW-0812">Transmembrane</keyword>
<evidence type="ECO:0000313" key="3">
    <source>
        <dbReference type="EMBL" id="WBM80180.1"/>
    </source>
</evidence>
<feature type="transmembrane region" description="Helical" evidence="2">
    <location>
        <begin position="45"/>
        <end position="64"/>
    </location>
</feature>
<evidence type="ECO:0000256" key="1">
    <source>
        <dbReference type="SAM" id="MobiDB-lite"/>
    </source>
</evidence>
<feature type="transmembrane region" description="Helical" evidence="2">
    <location>
        <begin position="296"/>
        <end position="320"/>
    </location>
</feature>
<keyword evidence="2" id="KW-1133">Transmembrane helix</keyword>
<organism evidence="3 4">
    <name type="scientific">Cryobacterium breve</name>
    <dbReference type="NCBI Taxonomy" id="1259258"/>
    <lineage>
        <taxon>Bacteria</taxon>
        <taxon>Bacillati</taxon>
        <taxon>Actinomycetota</taxon>
        <taxon>Actinomycetes</taxon>
        <taxon>Micrococcales</taxon>
        <taxon>Microbacteriaceae</taxon>
        <taxon>Cryobacterium</taxon>
    </lineage>
</organism>
<name>A0ABY7NEZ4_9MICO</name>